<dbReference type="AlphaFoldDB" id="A0A074MG43"/>
<reference evidence="2 3" key="1">
    <citation type="submission" date="2014-04" db="EMBL/GenBank/DDBJ databases">
        <title>A comprehensive comparison of genomes of Erythrobacter spp. strains.</title>
        <authorList>
            <person name="Zheng Q."/>
        </authorList>
    </citation>
    <scope>NUCLEOTIDE SEQUENCE [LARGE SCALE GENOMIC DNA]</scope>
    <source>
        <strain evidence="2 3">DSM 6997</strain>
    </source>
</reference>
<name>A0A074MG43_ERYLO</name>
<keyword evidence="1" id="KW-0472">Membrane</keyword>
<comment type="caution">
    <text evidence="2">The sequence shown here is derived from an EMBL/GenBank/DDBJ whole genome shotgun (WGS) entry which is preliminary data.</text>
</comment>
<sequence>MRIGGSLDRFRRFLDWSWKAEKVFILAIFPAALLFITFTNIQSGQDPWEVATHAAIMFGLSIVCLGIFRLFHFFLHGVLDFIEVIGRKQ</sequence>
<keyword evidence="3" id="KW-1185">Reference proteome</keyword>
<dbReference type="EMBL" id="JMIW01000002">
    <property type="protein sequence ID" value="KEO90828.1"/>
    <property type="molecule type" value="Genomic_DNA"/>
</dbReference>
<dbReference type="Proteomes" id="UP000027647">
    <property type="component" value="Unassembled WGS sequence"/>
</dbReference>
<evidence type="ECO:0000256" key="1">
    <source>
        <dbReference type="SAM" id="Phobius"/>
    </source>
</evidence>
<keyword evidence="1" id="KW-0812">Transmembrane</keyword>
<dbReference type="STRING" id="1044.EH31_07265"/>
<accession>A0A074MG43</accession>
<feature type="transmembrane region" description="Helical" evidence="1">
    <location>
        <begin position="50"/>
        <end position="71"/>
    </location>
</feature>
<organism evidence="2 3">
    <name type="scientific">Erythrobacter longus</name>
    <dbReference type="NCBI Taxonomy" id="1044"/>
    <lineage>
        <taxon>Bacteria</taxon>
        <taxon>Pseudomonadati</taxon>
        <taxon>Pseudomonadota</taxon>
        <taxon>Alphaproteobacteria</taxon>
        <taxon>Sphingomonadales</taxon>
        <taxon>Erythrobacteraceae</taxon>
        <taxon>Erythrobacter/Porphyrobacter group</taxon>
        <taxon>Erythrobacter</taxon>
    </lineage>
</organism>
<gene>
    <name evidence="2" type="ORF">EH31_07265</name>
</gene>
<proteinExistence type="predicted"/>
<evidence type="ECO:0000313" key="2">
    <source>
        <dbReference type="EMBL" id="KEO90828.1"/>
    </source>
</evidence>
<feature type="transmembrane region" description="Helical" evidence="1">
    <location>
        <begin position="20"/>
        <end position="38"/>
    </location>
</feature>
<protein>
    <submittedName>
        <fullName evidence="2">Uncharacterized protein</fullName>
    </submittedName>
</protein>
<keyword evidence="1" id="KW-1133">Transmembrane helix</keyword>
<evidence type="ECO:0000313" key="3">
    <source>
        <dbReference type="Proteomes" id="UP000027647"/>
    </source>
</evidence>